<evidence type="ECO:0000313" key="2">
    <source>
        <dbReference type="EMBL" id="APA07709.1"/>
    </source>
</evidence>
<reference evidence="3" key="1">
    <citation type="journal article" date="2017" name="Genome Biol. Evol.">
        <title>The complete genome sequence of the phytopathogenic fungus Sclerotinia sclerotiorum reveals insights into the genome architecture of broad host range pathogens.</title>
        <authorList>
            <person name="Derbyshire M."/>
            <person name="Denton-Giles M."/>
            <person name="Hegedus D."/>
            <person name="Seifbarghy S."/>
            <person name="Rollins J."/>
            <person name="van Kan J."/>
            <person name="Seidl M.F."/>
            <person name="Faino L."/>
            <person name="Mbengue M."/>
            <person name="Navaud O."/>
            <person name="Raffaele S."/>
            <person name="Hammond-Kosack K."/>
            <person name="Heard S."/>
            <person name="Oliver R."/>
        </authorList>
    </citation>
    <scope>NUCLEOTIDE SEQUENCE [LARGE SCALE GENOMIC DNA]</scope>
    <source>
        <strain evidence="3">ATCC 18683 / 1980 / Ss-1</strain>
    </source>
</reference>
<dbReference type="Proteomes" id="UP000177798">
    <property type="component" value="Chromosome 3"/>
</dbReference>
<feature type="region of interest" description="Disordered" evidence="1">
    <location>
        <begin position="126"/>
        <end position="163"/>
    </location>
</feature>
<sequence>MKDHSQYTFTSNKSSIPSHKSTYNHCPYQPNFSSKSNVQAGKITYTCYNKTGGIKKDGLLEQKAGGTIPDDQVQVVEDGMKTWSHGKYTASVNKRTKILVVKCVEKVENKDLATAANNEQQQLVNSHIKKTKRDDGDDLDVNVDDLEVDDLEDDDEDDVEYVF</sequence>
<feature type="region of interest" description="Disordered" evidence="1">
    <location>
        <begin position="1"/>
        <end position="22"/>
    </location>
</feature>
<protein>
    <submittedName>
        <fullName evidence="2">Uncharacterized protein</fullName>
    </submittedName>
</protein>
<proteinExistence type="predicted"/>
<dbReference type="OrthoDB" id="4523179at2759"/>
<organism evidence="2 3">
    <name type="scientific">Sclerotinia sclerotiorum (strain ATCC 18683 / 1980 / Ss-1)</name>
    <name type="common">White mold</name>
    <name type="synonym">Whetzelinia sclerotiorum</name>
    <dbReference type="NCBI Taxonomy" id="665079"/>
    <lineage>
        <taxon>Eukaryota</taxon>
        <taxon>Fungi</taxon>
        <taxon>Dikarya</taxon>
        <taxon>Ascomycota</taxon>
        <taxon>Pezizomycotina</taxon>
        <taxon>Leotiomycetes</taxon>
        <taxon>Helotiales</taxon>
        <taxon>Sclerotiniaceae</taxon>
        <taxon>Sclerotinia</taxon>
    </lineage>
</organism>
<dbReference type="AlphaFoldDB" id="A0A1D9PYM3"/>
<dbReference type="VEuPathDB" id="FungiDB:sscle_03g024790"/>
<accession>A0A1D9PYM3</accession>
<name>A0A1D9PYM3_SCLS1</name>
<dbReference type="EMBL" id="CP017816">
    <property type="protein sequence ID" value="APA07709.1"/>
    <property type="molecule type" value="Genomic_DNA"/>
</dbReference>
<evidence type="ECO:0000313" key="3">
    <source>
        <dbReference type="Proteomes" id="UP000177798"/>
    </source>
</evidence>
<evidence type="ECO:0000256" key="1">
    <source>
        <dbReference type="SAM" id="MobiDB-lite"/>
    </source>
</evidence>
<feature type="compositionally biased region" description="Acidic residues" evidence="1">
    <location>
        <begin position="136"/>
        <end position="163"/>
    </location>
</feature>
<gene>
    <name evidence="2" type="ORF">sscle_03g024790</name>
</gene>